<feature type="region of interest" description="Disordered" evidence="1">
    <location>
        <begin position="1"/>
        <end position="59"/>
    </location>
</feature>
<feature type="compositionally biased region" description="Acidic residues" evidence="1">
    <location>
        <begin position="269"/>
        <end position="278"/>
    </location>
</feature>
<feature type="compositionally biased region" description="Low complexity" evidence="1">
    <location>
        <begin position="172"/>
        <end position="182"/>
    </location>
</feature>
<protein>
    <recommendedName>
        <fullName evidence="2">Myb-like domain-containing protein</fullName>
    </recommendedName>
</protein>
<feature type="compositionally biased region" description="Acidic residues" evidence="1">
    <location>
        <begin position="351"/>
        <end position="361"/>
    </location>
</feature>
<dbReference type="AlphaFoldDB" id="A0A397GRU3"/>
<dbReference type="STRING" id="1348612.A0A397GRU3"/>
<comment type="caution">
    <text evidence="3">The sequence shown here is derived from an EMBL/GenBank/DDBJ whole genome shotgun (WGS) entry which is preliminary data.</text>
</comment>
<feature type="compositionally biased region" description="Basic and acidic residues" evidence="1">
    <location>
        <begin position="279"/>
        <end position="304"/>
    </location>
</feature>
<dbReference type="PANTHER" id="PTHR22929">
    <property type="entry name" value="RNA POLYMERASE III TRANSCRIPTION INITIATION FACTOR B"/>
    <property type="match status" value="1"/>
</dbReference>
<dbReference type="InterPro" id="IPR009057">
    <property type="entry name" value="Homeodomain-like_sf"/>
</dbReference>
<keyword evidence="4" id="KW-1185">Reference proteome</keyword>
<evidence type="ECO:0000259" key="2">
    <source>
        <dbReference type="SMART" id="SM00717"/>
    </source>
</evidence>
<dbReference type="GO" id="GO:0000126">
    <property type="term" value="C:transcription factor TFIIIB complex"/>
    <property type="evidence" value="ECO:0007669"/>
    <property type="project" value="TreeGrafter"/>
</dbReference>
<feature type="region of interest" description="Disordered" evidence="1">
    <location>
        <begin position="268"/>
        <end position="304"/>
    </location>
</feature>
<feature type="compositionally biased region" description="Polar residues" evidence="1">
    <location>
        <begin position="49"/>
        <end position="59"/>
    </location>
</feature>
<feature type="compositionally biased region" description="Polar residues" evidence="1">
    <location>
        <begin position="127"/>
        <end position="154"/>
    </location>
</feature>
<name>A0A397GRU3_9GLOM</name>
<gene>
    <name evidence="3" type="ORF">Glove_437g38</name>
</gene>
<feature type="region of interest" description="Disordered" evidence="1">
    <location>
        <begin position="351"/>
        <end position="372"/>
    </location>
</feature>
<feature type="compositionally biased region" description="Low complexity" evidence="1">
    <location>
        <begin position="1"/>
        <end position="14"/>
    </location>
</feature>
<dbReference type="SUPFAM" id="SSF46689">
    <property type="entry name" value="Homeodomain-like"/>
    <property type="match status" value="1"/>
</dbReference>
<dbReference type="OrthoDB" id="272624at2759"/>
<dbReference type="Gene3D" id="1.20.58.1880">
    <property type="match status" value="1"/>
</dbReference>
<dbReference type="SMART" id="SM00717">
    <property type="entry name" value="SANT"/>
    <property type="match status" value="1"/>
</dbReference>
<proteinExistence type="predicted"/>
<evidence type="ECO:0000313" key="3">
    <source>
        <dbReference type="EMBL" id="RHZ53771.1"/>
    </source>
</evidence>
<sequence length="504" mass="57623">MHSNYSRSIYNSRSLVRPKSGAMSRGTPFDTPGQLKSKSIGTPFDVPTQIRQSTPTNIASNSKDIVTESEASTKDNFITDYNNNSTDSVVVITQENVPTTGGIQKSSSTSENFSENFIEKEKGSVNIGDTGNTLSQGSNSNPSDNGSECTTGQTEDFVKKTVKRHKRSNSIASVTSTATDGSGVSGGSGSSTKKRKSFKIRKLNNKKRAKPWEDDPEEEIPHDDAVVTIAELCKDIKRGRKSSTFKELELAKYLKAHQRRAKRLKLDDLNECDESNPDDEIRKKSNEDQLLEDNQKDNDLQDGDHQEENFEVDNQENSDENDNYDNEYIEEGEYSEGNYEENGEYDQEINGEELNDEEETNNESRNDKPIFMKRRTFTNRGSRFINDDGQYVVREDPNEHRNVFNPEGMEVIEEDKFSHIVNSHSYAKRPRRNERWTNEETELFYKSLSQWGTDFEIISQKSFNNTKTRIQIKNKYKRERKMNPERVNEALDTRIPINVEELNL</sequence>
<reference evidence="3 4" key="1">
    <citation type="submission" date="2018-08" db="EMBL/GenBank/DDBJ databases">
        <title>Genome and evolution of the arbuscular mycorrhizal fungus Diversispora epigaea (formerly Glomus versiforme) and its bacterial endosymbionts.</title>
        <authorList>
            <person name="Sun X."/>
            <person name="Fei Z."/>
            <person name="Harrison M."/>
        </authorList>
    </citation>
    <scope>NUCLEOTIDE SEQUENCE [LARGE SCALE GENOMIC DNA]</scope>
    <source>
        <strain evidence="3 4">IT104</strain>
    </source>
</reference>
<feature type="region of interest" description="Disordered" evidence="1">
    <location>
        <begin position="120"/>
        <end position="218"/>
    </location>
</feature>
<dbReference type="GO" id="GO:0070898">
    <property type="term" value="P:RNA polymerase III preinitiation complex assembly"/>
    <property type="evidence" value="ECO:0007669"/>
    <property type="project" value="TreeGrafter"/>
</dbReference>
<feature type="domain" description="Myb-like" evidence="2">
    <location>
        <begin position="432"/>
        <end position="482"/>
    </location>
</feature>
<dbReference type="PANTHER" id="PTHR22929:SF0">
    <property type="entry name" value="TRANSCRIPTION FACTOR TFIIIB COMPONENT B'' HOMOLOG"/>
    <property type="match status" value="1"/>
</dbReference>
<accession>A0A397GRU3</accession>
<evidence type="ECO:0000313" key="4">
    <source>
        <dbReference type="Proteomes" id="UP000266861"/>
    </source>
</evidence>
<dbReference type="EMBL" id="PQFF01000385">
    <property type="protein sequence ID" value="RHZ53771.1"/>
    <property type="molecule type" value="Genomic_DNA"/>
</dbReference>
<dbReference type="Pfam" id="PF15963">
    <property type="entry name" value="Myb_DNA-bind_7"/>
    <property type="match status" value="1"/>
</dbReference>
<feature type="compositionally biased region" description="Basic residues" evidence="1">
    <location>
        <begin position="192"/>
        <end position="209"/>
    </location>
</feature>
<dbReference type="InterPro" id="IPR039467">
    <property type="entry name" value="TFIIIB_B''_Myb"/>
</dbReference>
<evidence type="ECO:0000256" key="1">
    <source>
        <dbReference type="SAM" id="MobiDB-lite"/>
    </source>
</evidence>
<dbReference type="GO" id="GO:0001156">
    <property type="term" value="F:TFIIIC-class transcription factor complex binding"/>
    <property type="evidence" value="ECO:0007669"/>
    <property type="project" value="TreeGrafter"/>
</dbReference>
<dbReference type="Proteomes" id="UP000266861">
    <property type="component" value="Unassembled WGS sequence"/>
</dbReference>
<organism evidence="3 4">
    <name type="scientific">Diversispora epigaea</name>
    <dbReference type="NCBI Taxonomy" id="1348612"/>
    <lineage>
        <taxon>Eukaryota</taxon>
        <taxon>Fungi</taxon>
        <taxon>Fungi incertae sedis</taxon>
        <taxon>Mucoromycota</taxon>
        <taxon>Glomeromycotina</taxon>
        <taxon>Glomeromycetes</taxon>
        <taxon>Diversisporales</taxon>
        <taxon>Diversisporaceae</taxon>
        <taxon>Diversispora</taxon>
    </lineage>
</organism>
<dbReference type="InterPro" id="IPR001005">
    <property type="entry name" value="SANT/Myb"/>
</dbReference>
<dbReference type="CDD" id="cd00167">
    <property type="entry name" value="SANT"/>
    <property type="match status" value="1"/>
</dbReference>